<dbReference type="InterPro" id="IPR011010">
    <property type="entry name" value="DNA_brk_join_enz"/>
</dbReference>
<evidence type="ECO:0000256" key="2">
    <source>
        <dbReference type="ARBA" id="ARBA00022908"/>
    </source>
</evidence>
<name>A0A7W9ERP2_9SPHN</name>
<evidence type="ECO:0000256" key="3">
    <source>
        <dbReference type="ARBA" id="ARBA00023125"/>
    </source>
</evidence>
<dbReference type="Pfam" id="PF22022">
    <property type="entry name" value="Phage_int_M"/>
    <property type="match status" value="1"/>
</dbReference>
<dbReference type="InterPro" id="IPR053876">
    <property type="entry name" value="Phage_int_M"/>
</dbReference>
<dbReference type="CDD" id="cd00801">
    <property type="entry name" value="INT_P4_C"/>
    <property type="match status" value="1"/>
</dbReference>
<organism evidence="7 8">
    <name type="scientific">Sphingopyxis panaciterrulae</name>
    <dbReference type="NCBI Taxonomy" id="462372"/>
    <lineage>
        <taxon>Bacteria</taxon>
        <taxon>Pseudomonadati</taxon>
        <taxon>Pseudomonadota</taxon>
        <taxon>Alphaproteobacteria</taxon>
        <taxon>Sphingomonadales</taxon>
        <taxon>Sphingomonadaceae</taxon>
        <taxon>Sphingopyxis</taxon>
    </lineage>
</organism>
<keyword evidence="4" id="KW-0233">DNA recombination</keyword>
<dbReference type="PANTHER" id="PTHR30629">
    <property type="entry name" value="PROPHAGE INTEGRASE"/>
    <property type="match status" value="1"/>
</dbReference>
<evidence type="ECO:0000313" key="7">
    <source>
        <dbReference type="EMBL" id="MBB5707789.1"/>
    </source>
</evidence>
<protein>
    <submittedName>
        <fullName evidence="7">Integrase</fullName>
    </submittedName>
</protein>
<evidence type="ECO:0000313" key="8">
    <source>
        <dbReference type="Proteomes" id="UP000537161"/>
    </source>
</evidence>
<dbReference type="GO" id="GO:0015074">
    <property type="term" value="P:DNA integration"/>
    <property type="evidence" value="ECO:0007669"/>
    <property type="project" value="UniProtKB-KW"/>
</dbReference>
<evidence type="ECO:0000259" key="5">
    <source>
        <dbReference type="Pfam" id="PF00589"/>
    </source>
</evidence>
<dbReference type="Gene3D" id="1.10.443.10">
    <property type="entry name" value="Intergrase catalytic core"/>
    <property type="match status" value="1"/>
</dbReference>
<feature type="domain" description="Tyr recombinase" evidence="5">
    <location>
        <begin position="52"/>
        <end position="206"/>
    </location>
</feature>
<evidence type="ECO:0000256" key="4">
    <source>
        <dbReference type="ARBA" id="ARBA00023172"/>
    </source>
</evidence>
<reference evidence="7 8" key="1">
    <citation type="submission" date="2020-08" db="EMBL/GenBank/DDBJ databases">
        <title>Genomic Encyclopedia of Type Strains, Phase IV (KMG-IV): sequencing the most valuable type-strain genomes for metagenomic binning, comparative biology and taxonomic classification.</title>
        <authorList>
            <person name="Goeker M."/>
        </authorList>
    </citation>
    <scope>NUCLEOTIDE SEQUENCE [LARGE SCALE GENOMIC DNA]</scope>
    <source>
        <strain evidence="7 8">DSM 27163</strain>
    </source>
</reference>
<gene>
    <name evidence="7" type="ORF">FHR21_003156</name>
</gene>
<dbReference type="Gene3D" id="1.10.150.130">
    <property type="match status" value="1"/>
</dbReference>
<dbReference type="GO" id="GO:0003677">
    <property type="term" value="F:DNA binding"/>
    <property type="evidence" value="ECO:0007669"/>
    <property type="project" value="UniProtKB-KW"/>
</dbReference>
<feature type="domain" description="Phage integrase central" evidence="6">
    <location>
        <begin position="2"/>
        <end position="32"/>
    </location>
</feature>
<keyword evidence="2" id="KW-0229">DNA integration</keyword>
<dbReference type="PANTHER" id="PTHR30629:SF2">
    <property type="entry name" value="PROPHAGE INTEGRASE INTS-RELATED"/>
    <property type="match status" value="1"/>
</dbReference>
<dbReference type="InterPro" id="IPR002104">
    <property type="entry name" value="Integrase_catalytic"/>
</dbReference>
<evidence type="ECO:0000256" key="1">
    <source>
        <dbReference type="ARBA" id="ARBA00008857"/>
    </source>
</evidence>
<dbReference type="AlphaFoldDB" id="A0A7W9ERP2"/>
<comment type="similarity">
    <text evidence="1">Belongs to the 'phage' integrase family.</text>
</comment>
<dbReference type="EMBL" id="JACIJH010000011">
    <property type="protein sequence ID" value="MBB5707789.1"/>
    <property type="molecule type" value="Genomic_DNA"/>
</dbReference>
<accession>A0A7W9ERP2</accession>
<dbReference type="InterPro" id="IPR050808">
    <property type="entry name" value="Phage_Integrase"/>
</dbReference>
<dbReference type="Pfam" id="PF00589">
    <property type="entry name" value="Phage_integrase"/>
    <property type="match status" value="1"/>
</dbReference>
<dbReference type="SUPFAM" id="SSF56349">
    <property type="entry name" value="DNA breaking-rejoining enzymes"/>
    <property type="match status" value="1"/>
</dbReference>
<keyword evidence="8" id="KW-1185">Reference proteome</keyword>
<dbReference type="Proteomes" id="UP000537161">
    <property type="component" value="Unassembled WGS sequence"/>
</dbReference>
<proteinExistence type="inferred from homology"/>
<dbReference type="InterPro" id="IPR010998">
    <property type="entry name" value="Integrase_recombinase_N"/>
</dbReference>
<dbReference type="InterPro" id="IPR013762">
    <property type="entry name" value="Integrase-like_cat_sf"/>
</dbReference>
<sequence length="265" mass="30136">METAHRMRAHCSEIFRFSIAEGYCETDPCRDIFLPKTGPVEHRARVAIGELPAFFTMLNADQSARMSQLALRWTMLTMVRSKETCFAEWSELENIGGANPLWRIPYQRMKPRYERLVPLSRQALRLLEELSSLNGALTNRKIGRYLCPVEASKTGAVTGNHMLDVLYRMGLRGKATVHGFRGLASTVLNESGLFDGNWIEYQLAHHPGGMDRRHNPAQFLRPRRFMMQGWADYLETAETGKKIGTRISRTGPFSLSEMQRADLAA</sequence>
<comment type="caution">
    <text evidence="7">The sequence shown here is derived from an EMBL/GenBank/DDBJ whole genome shotgun (WGS) entry which is preliminary data.</text>
</comment>
<keyword evidence="3" id="KW-0238">DNA-binding</keyword>
<evidence type="ECO:0000259" key="6">
    <source>
        <dbReference type="Pfam" id="PF22022"/>
    </source>
</evidence>
<dbReference type="GO" id="GO:0006310">
    <property type="term" value="P:DNA recombination"/>
    <property type="evidence" value="ECO:0007669"/>
    <property type="project" value="UniProtKB-KW"/>
</dbReference>